<protein>
    <submittedName>
        <fullName evidence="1">Uncharacterized protein</fullName>
    </submittedName>
</protein>
<organism evidence="1 2">
    <name type="scientific">Leifsonia shinshuensis</name>
    <dbReference type="NCBI Taxonomy" id="150026"/>
    <lineage>
        <taxon>Bacteria</taxon>
        <taxon>Bacillati</taxon>
        <taxon>Actinomycetota</taxon>
        <taxon>Actinomycetes</taxon>
        <taxon>Micrococcales</taxon>
        <taxon>Microbacteriaceae</taxon>
        <taxon>Leifsonia</taxon>
    </lineage>
</organism>
<dbReference type="RefSeq" id="WP_179608916.1">
    <property type="nucleotide sequence ID" value="NZ_BAABEH010000001.1"/>
</dbReference>
<comment type="caution">
    <text evidence="1">The sequence shown here is derived from an EMBL/GenBank/DDBJ whole genome shotgun (WGS) entry which is preliminary data.</text>
</comment>
<evidence type="ECO:0000313" key="1">
    <source>
        <dbReference type="EMBL" id="NYJ25946.1"/>
    </source>
</evidence>
<dbReference type="EMBL" id="JACCFL010000001">
    <property type="protein sequence ID" value="NYJ25946.1"/>
    <property type="molecule type" value="Genomic_DNA"/>
</dbReference>
<gene>
    <name evidence="1" type="ORF">HNR13_004233</name>
</gene>
<name>A0A853CXU2_9MICO</name>
<proteinExistence type="predicted"/>
<sequence length="70" mass="8023">MRTRIGGNAAVRVIMPEYASSWMLLTVAKSISVVWNQLWKRTLVFRTEIPMKNDRRIIAPLTAAQVHRAT</sequence>
<dbReference type="AlphaFoldDB" id="A0A853CXU2"/>
<accession>A0A853CXU2</accession>
<reference evidence="1 2" key="1">
    <citation type="submission" date="2020-07" db="EMBL/GenBank/DDBJ databases">
        <title>Sequencing the genomes of 1000 actinobacteria strains.</title>
        <authorList>
            <person name="Klenk H.-P."/>
        </authorList>
    </citation>
    <scope>NUCLEOTIDE SEQUENCE [LARGE SCALE GENOMIC DNA]</scope>
    <source>
        <strain evidence="1 2">DSM 15165</strain>
    </source>
</reference>
<dbReference type="Proteomes" id="UP000578352">
    <property type="component" value="Unassembled WGS sequence"/>
</dbReference>
<evidence type="ECO:0000313" key="2">
    <source>
        <dbReference type="Proteomes" id="UP000578352"/>
    </source>
</evidence>